<keyword evidence="2" id="KW-1185">Reference proteome</keyword>
<sequence>MKVGSTASKYLPAHRISQIELKDVNIASSAATLNVNLSDRIERKRQKAKK</sequence>
<gene>
    <name evidence="1" type="ordered locus">FFONT_0017</name>
</gene>
<evidence type="ECO:0000313" key="1">
    <source>
        <dbReference type="EMBL" id="AFH42013.1"/>
    </source>
</evidence>
<reference evidence="2" key="1">
    <citation type="submission" date="2012-03" db="EMBL/GenBank/DDBJ databases">
        <title>Fervidicoccus fontis complete genome analysis confirms its distinct phylogenetic position and predicts its environmental function.</title>
        <authorList>
            <person name="Lebedinsky A.V."/>
            <person name="Mardanov A.V."/>
            <person name="Gumerov V.M."/>
            <person name="Beletsky A.V."/>
            <person name="Kublanov I.V."/>
            <person name="Perevalova A.A."/>
            <person name="Bonch-Osmolovskaya E.A."/>
            <person name="Ravin N.V."/>
            <person name="Skryabin K.G."/>
        </authorList>
    </citation>
    <scope>NUCLEOTIDE SEQUENCE [LARGE SCALE GENOMIC DNA]</scope>
    <source>
        <strain evidence="2">DSM 19380 / VKM B-2539 / Kam940</strain>
    </source>
</reference>
<protein>
    <submittedName>
        <fullName evidence="1">Uncharacterized protein</fullName>
    </submittedName>
</protein>
<dbReference type="Proteomes" id="UP000007391">
    <property type="component" value="Chromosome"/>
</dbReference>
<proteinExistence type="predicted"/>
<dbReference type="InParanoid" id="H9ZZ56"/>
<accession>H9ZZ56</accession>
<name>H9ZZ56_FERFK</name>
<dbReference type="AlphaFoldDB" id="H9ZZ56"/>
<evidence type="ECO:0000313" key="2">
    <source>
        <dbReference type="Proteomes" id="UP000007391"/>
    </source>
</evidence>
<dbReference type="EMBL" id="CP003423">
    <property type="protein sequence ID" value="AFH42013.1"/>
    <property type="molecule type" value="Genomic_DNA"/>
</dbReference>
<dbReference type="KEGG" id="ffo:FFONT_0017"/>
<dbReference type="HOGENOM" id="CLU_3112894_0_0_2"/>
<reference evidence="1 2" key="2">
    <citation type="journal article" date="2014" name="Extremophiles">
        <title>Analysis of the complete genome of Fervidococcus fontis confirms the distinct phylogenetic position of the order Fervidicoccales and suggests its environmental function.</title>
        <authorList>
            <person name="Lebedinsky A.V."/>
            <person name="Mardanov A.V."/>
            <person name="Kublanov I.V."/>
            <person name="Gumerov V.M."/>
            <person name="Beletsky A.V."/>
            <person name="Perevalova A.A."/>
            <person name="Bidzhieva S.Kh."/>
            <person name="Bonch-Osmolovskaya E.A."/>
            <person name="Skryabin K.G."/>
            <person name="Ravin N.V."/>
        </authorList>
    </citation>
    <scope>NUCLEOTIDE SEQUENCE [LARGE SCALE GENOMIC DNA]</scope>
    <source>
        <strain evidence="2">DSM 19380 / VKM B-2539 / Kam940</strain>
    </source>
</reference>
<organism evidence="1 2">
    <name type="scientific">Fervidicoccus fontis (strain DSM 19380 / JCM 18336 / VKM B-2539 / Kam940)</name>
    <dbReference type="NCBI Taxonomy" id="1163730"/>
    <lineage>
        <taxon>Archaea</taxon>
        <taxon>Thermoproteota</taxon>
        <taxon>Thermoprotei</taxon>
        <taxon>Fervidicoccales</taxon>
        <taxon>Fervidicoccaceae</taxon>
        <taxon>Fervidicoccus</taxon>
    </lineage>
</organism>